<reference evidence="6" key="1">
    <citation type="submission" date="2021-11" db="EMBL/GenBank/DDBJ databases">
        <authorList>
            <person name="Rodrigo-Torres L."/>
            <person name="Arahal R. D."/>
            <person name="Lucena T."/>
        </authorList>
    </citation>
    <scope>NUCLEOTIDE SEQUENCE</scope>
    <source>
        <strain evidence="6">CECT 7928</strain>
    </source>
</reference>
<comment type="similarity">
    <text evidence="1">Belongs to the LysR transcriptional regulatory family.</text>
</comment>
<evidence type="ECO:0000256" key="3">
    <source>
        <dbReference type="ARBA" id="ARBA00023125"/>
    </source>
</evidence>
<name>A0ABN8E170_9VIBR</name>
<keyword evidence="4" id="KW-0804">Transcription</keyword>
<dbReference type="Pfam" id="PF03466">
    <property type="entry name" value="LysR_substrate"/>
    <property type="match status" value="1"/>
</dbReference>
<evidence type="ECO:0000313" key="6">
    <source>
        <dbReference type="EMBL" id="CAH0536581.1"/>
    </source>
</evidence>
<accession>A0ABN8E170</accession>
<protein>
    <submittedName>
        <fullName evidence="6">HTH-type transcriptional regulator YahB</fullName>
    </submittedName>
</protein>
<dbReference type="Proteomes" id="UP000838748">
    <property type="component" value="Unassembled WGS sequence"/>
</dbReference>
<dbReference type="PROSITE" id="PS50931">
    <property type="entry name" value="HTH_LYSR"/>
    <property type="match status" value="1"/>
</dbReference>
<dbReference type="Pfam" id="PF00126">
    <property type="entry name" value="HTH_1"/>
    <property type="match status" value="1"/>
</dbReference>
<keyword evidence="7" id="KW-1185">Reference proteome</keyword>
<organism evidence="6 7">
    <name type="scientific">Vibrio marisflavi CECT 7928</name>
    <dbReference type="NCBI Taxonomy" id="634439"/>
    <lineage>
        <taxon>Bacteria</taxon>
        <taxon>Pseudomonadati</taxon>
        <taxon>Pseudomonadota</taxon>
        <taxon>Gammaproteobacteria</taxon>
        <taxon>Vibrionales</taxon>
        <taxon>Vibrionaceae</taxon>
        <taxon>Vibrio</taxon>
    </lineage>
</organism>
<proteinExistence type="inferred from homology"/>
<dbReference type="InterPro" id="IPR036388">
    <property type="entry name" value="WH-like_DNA-bd_sf"/>
</dbReference>
<dbReference type="RefSeq" id="WP_237359936.1">
    <property type="nucleotide sequence ID" value="NZ_CAKLDM010000001.1"/>
</dbReference>
<dbReference type="InterPro" id="IPR005119">
    <property type="entry name" value="LysR_subst-bd"/>
</dbReference>
<dbReference type="InterPro" id="IPR000847">
    <property type="entry name" value="LysR_HTH_N"/>
</dbReference>
<dbReference type="PANTHER" id="PTHR30126">
    <property type="entry name" value="HTH-TYPE TRANSCRIPTIONAL REGULATOR"/>
    <property type="match status" value="1"/>
</dbReference>
<evidence type="ECO:0000256" key="4">
    <source>
        <dbReference type="ARBA" id="ARBA00023163"/>
    </source>
</evidence>
<dbReference type="SUPFAM" id="SSF46785">
    <property type="entry name" value="Winged helix' DNA-binding domain"/>
    <property type="match status" value="1"/>
</dbReference>
<evidence type="ECO:0000256" key="2">
    <source>
        <dbReference type="ARBA" id="ARBA00023015"/>
    </source>
</evidence>
<evidence type="ECO:0000256" key="1">
    <source>
        <dbReference type="ARBA" id="ARBA00009437"/>
    </source>
</evidence>
<dbReference type="Gene3D" id="1.10.10.10">
    <property type="entry name" value="Winged helix-like DNA-binding domain superfamily/Winged helix DNA-binding domain"/>
    <property type="match status" value="1"/>
</dbReference>
<sequence>MTNEQLRALIAVAEQGSFRKAAKTIYKTQAAISASIKSLENEFDIVLFDRNQYRPTLTDVGQAFYRRAKLTMEHFVQLQTMGRELANNVEPTFGIVIGASCPLPLLLKQLKVIIDQFPFTRFHITTEVLNGVVEKINDGNVDLGFGPEFGLDATHEKVLIGSITFINVAAPNYFKGGNQRKILLEESREYSQIVLRDSATNSDKAAMYVSPYGETWSVGDMATKKELTVAGLGWGRLPEHLIQQELKNGLLEPISVENIPVESTGDMYMFRKREGSRGPVAERFWKEITQAYST</sequence>
<dbReference type="SUPFAM" id="SSF53850">
    <property type="entry name" value="Periplasmic binding protein-like II"/>
    <property type="match status" value="1"/>
</dbReference>
<dbReference type="PRINTS" id="PR00039">
    <property type="entry name" value="HTHLYSR"/>
</dbReference>
<feature type="domain" description="HTH lysR-type" evidence="5">
    <location>
        <begin position="1"/>
        <end position="58"/>
    </location>
</feature>
<dbReference type="PANTHER" id="PTHR30126:SF91">
    <property type="entry name" value="LYSR FAMILY TRANSCRIPTIONAL REGULATOR"/>
    <property type="match status" value="1"/>
</dbReference>
<gene>
    <name evidence="6" type="primary">yahB_1</name>
    <name evidence="6" type="ORF">VMF7928_00534</name>
</gene>
<evidence type="ECO:0000313" key="7">
    <source>
        <dbReference type="Proteomes" id="UP000838748"/>
    </source>
</evidence>
<dbReference type="InterPro" id="IPR036390">
    <property type="entry name" value="WH_DNA-bd_sf"/>
</dbReference>
<evidence type="ECO:0000259" key="5">
    <source>
        <dbReference type="PROSITE" id="PS50931"/>
    </source>
</evidence>
<keyword evidence="3" id="KW-0238">DNA-binding</keyword>
<dbReference type="EMBL" id="CAKLDM010000001">
    <property type="protein sequence ID" value="CAH0536581.1"/>
    <property type="molecule type" value="Genomic_DNA"/>
</dbReference>
<dbReference type="Gene3D" id="3.40.190.290">
    <property type="match status" value="1"/>
</dbReference>
<comment type="caution">
    <text evidence="6">The sequence shown here is derived from an EMBL/GenBank/DDBJ whole genome shotgun (WGS) entry which is preliminary data.</text>
</comment>
<keyword evidence="2" id="KW-0805">Transcription regulation</keyword>